<dbReference type="PANTHER" id="PTHR33356:SF5">
    <property type="entry name" value="TIP41-LIKE PROTEIN"/>
    <property type="match status" value="1"/>
</dbReference>
<proteinExistence type="predicted"/>
<gene>
    <name evidence="2" type="ORF">EPI10_022428</name>
</gene>
<feature type="region of interest" description="Disordered" evidence="1">
    <location>
        <begin position="200"/>
        <end position="233"/>
    </location>
</feature>
<name>A0A5B6VSA1_9ROSI</name>
<comment type="caution">
    <text evidence="2">The sequence shown here is derived from an EMBL/GenBank/DDBJ whole genome shotgun (WGS) entry which is preliminary data.</text>
</comment>
<dbReference type="OrthoDB" id="747893at2759"/>
<sequence>MAKVLDDAEFWLPSQFLTDDEFGFGLNSPVESVVGSTETDSDEEDYLAELTRRMAHSTLRNNHAFASQYSKGWVLPSSPQSTLCALRSGCGCKQGSIHGSFNCQSRVSSPLGRWDYAAVAGEVASMRENRESSYGGFTNRGLLGPPARKSIDVSGFYPSHQSLSHHNLQASQVQQLKQQQLMKQLKHQHQYQHNYSHVFQNKGRNSNSNSNRPLGMSPSAWPPLQPQNGSGMRAVFLGNPNGKKECTGTGVFLPRHIGTPSESNKKPACSTVLVPARVVQALNLNLDEIGARPNLHPVFNTSFTADNDAAALKLRSGGTGNVFSSKKQHNSRPQQGINREVQLPQDWTY</sequence>
<evidence type="ECO:0000313" key="3">
    <source>
        <dbReference type="Proteomes" id="UP000325315"/>
    </source>
</evidence>
<dbReference type="PANTHER" id="PTHR33356">
    <property type="entry name" value="TIP41-LIKE PROTEIN"/>
    <property type="match status" value="1"/>
</dbReference>
<dbReference type="Proteomes" id="UP000325315">
    <property type="component" value="Unassembled WGS sequence"/>
</dbReference>
<reference evidence="3" key="1">
    <citation type="journal article" date="2019" name="Plant Biotechnol. J.">
        <title>Genome sequencing of the Australian wild diploid species Gossypium australe highlights disease resistance and delayed gland morphogenesis.</title>
        <authorList>
            <person name="Cai Y."/>
            <person name="Cai X."/>
            <person name="Wang Q."/>
            <person name="Wang P."/>
            <person name="Zhang Y."/>
            <person name="Cai C."/>
            <person name="Xu Y."/>
            <person name="Wang K."/>
            <person name="Zhou Z."/>
            <person name="Wang C."/>
            <person name="Geng S."/>
            <person name="Li B."/>
            <person name="Dong Q."/>
            <person name="Hou Y."/>
            <person name="Wang H."/>
            <person name="Ai P."/>
            <person name="Liu Z."/>
            <person name="Yi F."/>
            <person name="Sun M."/>
            <person name="An G."/>
            <person name="Cheng J."/>
            <person name="Zhang Y."/>
            <person name="Shi Q."/>
            <person name="Xie Y."/>
            <person name="Shi X."/>
            <person name="Chang Y."/>
            <person name="Huang F."/>
            <person name="Chen Y."/>
            <person name="Hong S."/>
            <person name="Mi L."/>
            <person name="Sun Q."/>
            <person name="Zhang L."/>
            <person name="Zhou B."/>
            <person name="Peng R."/>
            <person name="Zhang X."/>
            <person name="Liu F."/>
        </authorList>
    </citation>
    <scope>NUCLEOTIDE SEQUENCE [LARGE SCALE GENOMIC DNA]</scope>
    <source>
        <strain evidence="3">cv. PA1801</strain>
    </source>
</reference>
<keyword evidence="3" id="KW-1185">Reference proteome</keyword>
<evidence type="ECO:0000313" key="2">
    <source>
        <dbReference type="EMBL" id="KAA3471912.1"/>
    </source>
</evidence>
<dbReference type="AlphaFoldDB" id="A0A5B6VSA1"/>
<evidence type="ECO:0000256" key="1">
    <source>
        <dbReference type="SAM" id="MobiDB-lite"/>
    </source>
</evidence>
<organism evidence="2 3">
    <name type="scientific">Gossypium australe</name>
    <dbReference type="NCBI Taxonomy" id="47621"/>
    <lineage>
        <taxon>Eukaryota</taxon>
        <taxon>Viridiplantae</taxon>
        <taxon>Streptophyta</taxon>
        <taxon>Embryophyta</taxon>
        <taxon>Tracheophyta</taxon>
        <taxon>Spermatophyta</taxon>
        <taxon>Magnoliopsida</taxon>
        <taxon>eudicotyledons</taxon>
        <taxon>Gunneridae</taxon>
        <taxon>Pentapetalae</taxon>
        <taxon>rosids</taxon>
        <taxon>malvids</taxon>
        <taxon>Malvales</taxon>
        <taxon>Malvaceae</taxon>
        <taxon>Malvoideae</taxon>
        <taxon>Gossypium</taxon>
    </lineage>
</organism>
<dbReference type="EMBL" id="SMMG02000005">
    <property type="protein sequence ID" value="KAA3471912.1"/>
    <property type="molecule type" value="Genomic_DNA"/>
</dbReference>
<protein>
    <submittedName>
        <fullName evidence="2">TIP41-like protein</fullName>
    </submittedName>
</protein>
<accession>A0A5B6VSA1</accession>